<dbReference type="Proteomes" id="UP000287651">
    <property type="component" value="Unassembled WGS sequence"/>
</dbReference>
<dbReference type="PANTHER" id="PTHR33240">
    <property type="entry name" value="OS08G0508500 PROTEIN"/>
    <property type="match status" value="1"/>
</dbReference>
<dbReference type="EMBL" id="AMZH03005473">
    <property type="protein sequence ID" value="RRT66318.1"/>
    <property type="molecule type" value="Genomic_DNA"/>
</dbReference>
<comment type="caution">
    <text evidence="2">The sequence shown here is derived from an EMBL/GenBank/DDBJ whole genome shotgun (WGS) entry which is preliminary data.</text>
</comment>
<evidence type="ECO:0000313" key="2">
    <source>
        <dbReference type="EMBL" id="RRT66318.1"/>
    </source>
</evidence>
<evidence type="ECO:0000313" key="3">
    <source>
        <dbReference type="Proteomes" id="UP000287651"/>
    </source>
</evidence>
<reference evidence="2 3" key="1">
    <citation type="journal article" date="2014" name="Agronomy (Basel)">
        <title>A Draft Genome Sequence for Ensete ventricosum, the Drought-Tolerant Tree Against Hunger.</title>
        <authorList>
            <person name="Harrison J."/>
            <person name="Moore K.A."/>
            <person name="Paszkiewicz K."/>
            <person name="Jones T."/>
            <person name="Grant M."/>
            <person name="Ambacheew D."/>
            <person name="Muzemil S."/>
            <person name="Studholme D.J."/>
        </authorList>
    </citation>
    <scope>NUCLEOTIDE SEQUENCE [LARGE SCALE GENOMIC DNA]</scope>
</reference>
<dbReference type="CDD" id="cd00303">
    <property type="entry name" value="retropepsin_like"/>
    <property type="match status" value="1"/>
</dbReference>
<dbReference type="InterPro" id="IPR021109">
    <property type="entry name" value="Peptidase_aspartic_dom_sf"/>
</dbReference>
<dbReference type="Gene3D" id="2.40.70.10">
    <property type="entry name" value="Acid Proteases"/>
    <property type="match status" value="1"/>
</dbReference>
<evidence type="ECO:0008006" key="4">
    <source>
        <dbReference type="Google" id="ProtNLM"/>
    </source>
</evidence>
<dbReference type="PANTHER" id="PTHR33240:SF8">
    <property type="entry name" value="OS03G0439900 PROTEIN"/>
    <property type="match status" value="1"/>
</dbReference>
<protein>
    <recommendedName>
        <fullName evidence="4">Peptidase A2 domain-containing protein</fullName>
    </recommendedName>
</protein>
<evidence type="ECO:0000256" key="1">
    <source>
        <dbReference type="SAM" id="MobiDB-lite"/>
    </source>
</evidence>
<feature type="region of interest" description="Disordered" evidence="1">
    <location>
        <begin position="1"/>
        <end position="46"/>
    </location>
</feature>
<accession>A0A426ZQV5</accession>
<proteinExistence type="predicted"/>
<name>A0A426ZQV5_ENSVE</name>
<gene>
    <name evidence="2" type="ORF">B296_00024255</name>
</gene>
<organism evidence="2 3">
    <name type="scientific">Ensete ventricosum</name>
    <name type="common">Abyssinian banana</name>
    <name type="synonym">Musa ensete</name>
    <dbReference type="NCBI Taxonomy" id="4639"/>
    <lineage>
        <taxon>Eukaryota</taxon>
        <taxon>Viridiplantae</taxon>
        <taxon>Streptophyta</taxon>
        <taxon>Embryophyta</taxon>
        <taxon>Tracheophyta</taxon>
        <taxon>Spermatophyta</taxon>
        <taxon>Magnoliopsida</taxon>
        <taxon>Liliopsida</taxon>
        <taxon>Zingiberales</taxon>
        <taxon>Musaceae</taxon>
        <taxon>Ensete</taxon>
    </lineage>
</organism>
<sequence>MSRRLDRLRPSYPKSPPPPLNSTRTKFFSRSRERTTEVAQPSEGPQRAVGLSEISFEAREAEYPDHNDVLVILVCIANVLVKRVMMDTGSSADILYKDAFKKLRLTTADLSPMSSTLTGFIRDSIAPLGTTVLLVTLGQEPQSKTLMVTFMVVGLPTAYNIILRRSTLNRLKAIVSAYHRTIKFPTRAGVGEVRSDPGESRPTT</sequence>
<dbReference type="AlphaFoldDB" id="A0A426ZQV5"/>